<evidence type="ECO:0000259" key="4">
    <source>
        <dbReference type="PROSITE" id="PS51930"/>
    </source>
</evidence>
<feature type="domain" description="EutK-Ctail" evidence="5">
    <location>
        <begin position="113"/>
        <end position="170"/>
    </location>
</feature>
<dbReference type="eggNOG" id="COG4577">
    <property type="taxonomic scope" value="Bacteria"/>
</dbReference>
<dbReference type="PROSITE" id="PS51930">
    <property type="entry name" value="BMC_2"/>
    <property type="match status" value="1"/>
</dbReference>
<evidence type="ECO:0000256" key="3">
    <source>
        <dbReference type="PROSITE-ProRule" id="PRU01278"/>
    </source>
</evidence>
<dbReference type="SUPFAM" id="SSF143414">
    <property type="entry name" value="CcmK-like"/>
    <property type="match status" value="1"/>
</dbReference>
<gene>
    <name evidence="6" type="ORF">ABW06_21850</name>
</gene>
<dbReference type="PANTHER" id="PTHR33941:SF6">
    <property type="entry name" value="BACTERIAL MICROCOMPARTMENT SHELL PROTEIN EUTK"/>
    <property type="match status" value="1"/>
</dbReference>
<dbReference type="PROSITE" id="PS51933">
    <property type="entry name" value="EUTK_C"/>
    <property type="match status" value="1"/>
</dbReference>
<evidence type="ECO:0000313" key="7">
    <source>
        <dbReference type="Proteomes" id="UP000036196"/>
    </source>
</evidence>
<evidence type="ECO:0000313" key="6">
    <source>
        <dbReference type="EMBL" id="KMK11379.1"/>
    </source>
</evidence>
<accession>A0A0J5LX78</accession>
<dbReference type="SMART" id="SM00877">
    <property type="entry name" value="BMC"/>
    <property type="match status" value="1"/>
</dbReference>
<comment type="subcellular location">
    <subcellularLocation>
        <location evidence="1">Bacterial microcompartment</location>
    </subcellularLocation>
</comment>
<dbReference type="STRING" id="61647.LG71_11925"/>
<reference evidence="6 7" key="1">
    <citation type="submission" date="2015-05" db="EMBL/GenBank/DDBJ databases">
        <title>Genome sequences of Pluralibacter gergoviae.</title>
        <authorList>
            <person name="Greninger A.L."/>
            <person name="Miller S."/>
        </authorList>
    </citation>
    <scope>NUCLEOTIDE SEQUENCE [LARGE SCALE GENOMIC DNA]</scope>
    <source>
        <strain evidence="6 7">JS81F13</strain>
    </source>
</reference>
<feature type="domain" description="BMC" evidence="4">
    <location>
        <begin position="4"/>
        <end position="88"/>
    </location>
</feature>
<comment type="similarity">
    <text evidence="3">Belongs to the bacterial microcompartments protein family.</text>
</comment>
<dbReference type="PANTHER" id="PTHR33941">
    <property type="entry name" value="PROPANEDIOL UTILIZATION PROTEIN PDUA"/>
    <property type="match status" value="1"/>
</dbReference>
<sequence>MIDSLGLLEVYGLASGIEAADAMLKSANVRILNYEMLIPGMITLVVEGDLASCRAALDAGAAAASRGGKVIGHKVIGRPDGDTEWLVTGFSGVPVKITPAPEPAPQAERAPQPDADATLAYVAAQARQGVTASEAAAHFGCPVEASRTALESLFAQGKLRKRSSRYRLKGGEGGNE</sequence>
<dbReference type="PATRIC" id="fig|61647.15.peg.3270"/>
<dbReference type="CDD" id="cd07045">
    <property type="entry name" value="BMC_CcmK_like"/>
    <property type="match status" value="1"/>
</dbReference>
<dbReference type="InterPro" id="IPR044872">
    <property type="entry name" value="CcmK/CsoS1_BMC"/>
</dbReference>
<dbReference type="GO" id="GO:0031469">
    <property type="term" value="C:bacterial microcompartment"/>
    <property type="evidence" value="ECO:0007669"/>
    <property type="project" value="UniProtKB-SubCell"/>
</dbReference>
<dbReference type="InterPro" id="IPR037233">
    <property type="entry name" value="CcmK-like_sf"/>
</dbReference>
<proteinExistence type="inferred from homology"/>
<dbReference type="OrthoDB" id="9812608at2"/>
<dbReference type="AlphaFoldDB" id="A0A0J5LX78"/>
<dbReference type="Gene3D" id="3.30.70.1710">
    <property type="match status" value="1"/>
</dbReference>
<dbReference type="InterPro" id="IPR036388">
    <property type="entry name" value="WH-like_DNA-bd_sf"/>
</dbReference>
<organism evidence="6 7">
    <name type="scientific">Pluralibacter gergoviae</name>
    <name type="common">Enterobacter gergoviae</name>
    <dbReference type="NCBI Taxonomy" id="61647"/>
    <lineage>
        <taxon>Bacteria</taxon>
        <taxon>Pseudomonadati</taxon>
        <taxon>Pseudomonadota</taxon>
        <taxon>Gammaproteobacteria</taxon>
        <taxon>Enterobacterales</taxon>
        <taxon>Enterobacteriaceae</taxon>
        <taxon>Pluralibacter</taxon>
    </lineage>
</organism>
<evidence type="ECO:0000256" key="2">
    <source>
        <dbReference type="ARBA" id="ARBA00024446"/>
    </source>
</evidence>
<dbReference type="Pfam" id="PF16365">
    <property type="entry name" value="EutK_C"/>
    <property type="match status" value="1"/>
</dbReference>
<dbReference type="Proteomes" id="UP000036196">
    <property type="component" value="Unassembled WGS sequence"/>
</dbReference>
<dbReference type="InterPro" id="IPR050575">
    <property type="entry name" value="BMC_shell"/>
</dbReference>
<keyword evidence="2" id="KW-1283">Bacterial microcompartment</keyword>
<name>A0A0J5LX78_PLUGE</name>
<keyword evidence="7" id="KW-1185">Reference proteome</keyword>
<protein>
    <submittedName>
        <fullName evidence="6">Carboxysome structural protein EutK</fullName>
    </submittedName>
</protein>
<dbReference type="InterPro" id="IPR032298">
    <property type="entry name" value="EutK_C"/>
</dbReference>
<dbReference type="RefSeq" id="WP_048280568.1">
    <property type="nucleotide sequence ID" value="NZ_JALLDC010000019.1"/>
</dbReference>
<dbReference type="EMBL" id="LDZF01000030">
    <property type="protein sequence ID" value="KMK11379.1"/>
    <property type="molecule type" value="Genomic_DNA"/>
</dbReference>
<dbReference type="Pfam" id="PF00936">
    <property type="entry name" value="BMC"/>
    <property type="match status" value="1"/>
</dbReference>
<evidence type="ECO:0000259" key="5">
    <source>
        <dbReference type="PROSITE" id="PS51933"/>
    </source>
</evidence>
<comment type="caution">
    <text evidence="6">The sequence shown here is derived from an EMBL/GenBank/DDBJ whole genome shotgun (WGS) entry which is preliminary data.</text>
</comment>
<dbReference type="InterPro" id="IPR000249">
    <property type="entry name" value="BMC_dom"/>
</dbReference>
<evidence type="ECO:0000256" key="1">
    <source>
        <dbReference type="ARBA" id="ARBA00024322"/>
    </source>
</evidence>
<dbReference type="Gene3D" id="1.10.10.10">
    <property type="entry name" value="Winged helix-like DNA-binding domain superfamily/Winged helix DNA-binding domain"/>
    <property type="match status" value="1"/>
</dbReference>